<accession>A0AAD6PSA5</accession>
<gene>
    <name evidence="1" type="ORF">NC653_037519</name>
</gene>
<keyword evidence="2" id="KW-1185">Reference proteome</keyword>
<dbReference type="Proteomes" id="UP001164929">
    <property type="component" value="Chromosome 17"/>
</dbReference>
<evidence type="ECO:0000313" key="1">
    <source>
        <dbReference type="EMBL" id="KAJ6959230.1"/>
    </source>
</evidence>
<organism evidence="1 2">
    <name type="scientific">Populus alba x Populus x berolinensis</name>
    <dbReference type="NCBI Taxonomy" id="444605"/>
    <lineage>
        <taxon>Eukaryota</taxon>
        <taxon>Viridiplantae</taxon>
        <taxon>Streptophyta</taxon>
        <taxon>Embryophyta</taxon>
        <taxon>Tracheophyta</taxon>
        <taxon>Spermatophyta</taxon>
        <taxon>Magnoliopsida</taxon>
        <taxon>eudicotyledons</taxon>
        <taxon>Gunneridae</taxon>
        <taxon>Pentapetalae</taxon>
        <taxon>rosids</taxon>
        <taxon>fabids</taxon>
        <taxon>Malpighiales</taxon>
        <taxon>Salicaceae</taxon>
        <taxon>Saliceae</taxon>
        <taxon>Populus</taxon>
    </lineage>
</organism>
<comment type="caution">
    <text evidence="1">The sequence shown here is derived from an EMBL/GenBank/DDBJ whole genome shotgun (WGS) entry which is preliminary data.</text>
</comment>
<dbReference type="AlphaFoldDB" id="A0AAD6PSA5"/>
<sequence length="73" mass="7976">MANESGHGEWLAWSERAYSAAEKGVSSGGRWIGGLRLWKVFAEELKPLFGLIGELACSSMFDQVLPVGCNENM</sequence>
<name>A0AAD6PSA5_9ROSI</name>
<protein>
    <submittedName>
        <fullName evidence="1">Uncharacterized protein</fullName>
    </submittedName>
</protein>
<evidence type="ECO:0000313" key="2">
    <source>
        <dbReference type="Proteomes" id="UP001164929"/>
    </source>
</evidence>
<proteinExistence type="predicted"/>
<reference evidence="1" key="1">
    <citation type="journal article" date="2023" name="Mol. Ecol. Resour.">
        <title>Chromosome-level genome assembly of a triploid poplar Populus alba 'Berolinensis'.</title>
        <authorList>
            <person name="Chen S."/>
            <person name="Yu Y."/>
            <person name="Wang X."/>
            <person name="Wang S."/>
            <person name="Zhang T."/>
            <person name="Zhou Y."/>
            <person name="He R."/>
            <person name="Meng N."/>
            <person name="Wang Y."/>
            <person name="Liu W."/>
            <person name="Liu Z."/>
            <person name="Liu J."/>
            <person name="Guo Q."/>
            <person name="Huang H."/>
            <person name="Sederoff R.R."/>
            <person name="Wang G."/>
            <person name="Qu G."/>
            <person name="Chen S."/>
        </authorList>
    </citation>
    <scope>NUCLEOTIDE SEQUENCE</scope>
    <source>
        <strain evidence="1">SC-2020</strain>
    </source>
</reference>
<dbReference type="EMBL" id="JAQIZT010000017">
    <property type="protein sequence ID" value="KAJ6959230.1"/>
    <property type="molecule type" value="Genomic_DNA"/>
</dbReference>